<accession>A0A9X1QQX3</accession>
<organism evidence="3 4">
    <name type="scientific">Corynebacterium uropygiale</name>
    <dbReference type="NCBI Taxonomy" id="1775911"/>
    <lineage>
        <taxon>Bacteria</taxon>
        <taxon>Bacillati</taxon>
        <taxon>Actinomycetota</taxon>
        <taxon>Actinomycetes</taxon>
        <taxon>Mycobacteriales</taxon>
        <taxon>Corynebacteriaceae</taxon>
        <taxon>Corynebacterium</taxon>
    </lineage>
</organism>
<gene>
    <name evidence="3" type="ORF">L1O03_06260</name>
</gene>
<name>A0A9X1QQX3_9CORY</name>
<dbReference type="EMBL" id="JAKGSI010000003">
    <property type="protein sequence ID" value="MCF4006782.1"/>
    <property type="molecule type" value="Genomic_DNA"/>
</dbReference>
<sequence>MLDCEQIQAAISARLDGEPTGIPEDVIDAHIAGCPECRAYQESIVMFDASLKRSQPSPAAHGPRKDLADVILADAEPHLRRRAASRALGLALTRTALCVLAALYVVWAVVLLVHAADIPVAETAAGAGAEAGRGAEVTFMVEAAAVRIALASGLLFGAWWPRLVAGMLPMMGTYFMFTAGITMRDLILGSASHEQWIHLLMLLLSLAVLLWSWLNNYGIDAFRRYWGTLGSGSTSGP</sequence>
<dbReference type="Proteomes" id="UP001139336">
    <property type="component" value="Unassembled WGS sequence"/>
</dbReference>
<feature type="transmembrane region" description="Helical" evidence="1">
    <location>
        <begin position="87"/>
        <end position="110"/>
    </location>
</feature>
<reference evidence="3" key="1">
    <citation type="submission" date="2022-01" db="EMBL/GenBank/DDBJ databases">
        <title>Corynebacterium sp. nov isolated from isolated from the feces of the greater white-fronted geese (Anser albifrons) at Poyang Lake, PR China.</title>
        <authorList>
            <person name="Liu Q."/>
        </authorList>
    </citation>
    <scope>NUCLEOTIDE SEQUENCE</scope>
    <source>
        <strain evidence="3">JCM 32435</strain>
    </source>
</reference>
<dbReference type="InterPro" id="IPR027383">
    <property type="entry name" value="Znf_put"/>
</dbReference>
<keyword evidence="1" id="KW-1133">Transmembrane helix</keyword>
<dbReference type="AlphaFoldDB" id="A0A9X1QQX3"/>
<feature type="domain" description="Putative zinc-finger" evidence="2">
    <location>
        <begin position="4"/>
        <end position="38"/>
    </location>
</feature>
<proteinExistence type="predicted"/>
<evidence type="ECO:0000259" key="2">
    <source>
        <dbReference type="Pfam" id="PF13490"/>
    </source>
</evidence>
<evidence type="ECO:0000313" key="4">
    <source>
        <dbReference type="Proteomes" id="UP001139336"/>
    </source>
</evidence>
<protein>
    <submittedName>
        <fullName evidence="3">Zf-HC2 domain-containing protein</fullName>
    </submittedName>
</protein>
<dbReference type="Pfam" id="PF13490">
    <property type="entry name" value="zf-HC2"/>
    <property type="match status" value="1"/>
</dbReference>
<dbReference type="RefSeq" id="WP_236118594.1">
    <property type="nucleotide sequence ID" value="NZ_JAKGSI010000003.1"/>
</dbReference>
<evidence type="ECO:0000313" key="3">
    <source>
        <dbReference type="EMBL" id="MCF4006782.1"/>
    </source>
</evidence>
<comment type="caution">
    <text evidence="3">The sequence shown here is derived from an EMBL/GenBank/DDBJ whole genome shotgun (WGS) entry which is preliminary data.</text>
</comment>
<feature type="transmembrane region" description="Helical" evidence="1">
    <location>
        <begin position="195"/>
        <end position="214"/>
    </location>
</feature>
<evidence type="ECO:0000256" key="1">
    <source>
        <dbReference type="SAM" id="Phobius"/>
    </source>
</evidence>
<feature type="transmembrane region" description="Helical" evidence="1">
    <location>
        <begin position="137"/>
        <end position="156"/>
    </location>
</feature>
<keyword evidence="1" id="KW-0472">Membrane</keyword>
<feature type="transmembrane region" description="Helical" evidence="1">
    <location>
        <begin position="163"/>
        <end position="183"/>
    </location>
</feature>
<keyword evidence="1" id="KW-0812">Transmembrane</keyword>
<keyword evidence="4" id="KW-1185">Reference proteome</keyword>